<dbReference type="GO" id="GO:0004519">
    <property type="term" value="F:endonuclease activity"/>
    <property type="evidence" value="ECO:0007669"/>
    <property type="project" value="UniProtKB-KW"/>
</dbReference>
<keyword evidence="2" id="KW-0255">Endonuclease</keyword>
<gene>
    <name evidence="2" type="ORF">MiSe_59060</name>
</gene>
<comment type="caution">
    <text evidence="2">The sequence shown here is derived from an EMBL/GenBank/DDBJ whole genome shotgun (WGS) entry which is preliminary data.</text>
</comment>
<evidence type="ECO:0000313" key="3">
    <source>
        <dbReference type="Proteomes" id="UP001050975"/>
    </source>
</evidence>
<dbReference type="InterPro" id="IPR052892">
    <property type="entry name" value="NA-targeting_endonuclease"/>
</dbReference>
<dbReference type="InterPro" id="IPR003615">
    <property type="entry name" value="HNH_nuc"/>
</dbReference>
<sequence length="283" mass="31967">MNKFIRFAPIGSIVIELVKFDLQQLENPEISGIEYQQGDLFGYEVREYLLEKWEHKCAYCGVENVPLQVEHIHPGSKGGSDRISNLCIACEKSNIKKGTKTIEQFLAKNSDMLKRILSQAKCPLRDTAAVNSTRWTLFNRLKETGLPVSSGSGGLTKFNRTRLQLPKTHWLDAACVGQVQSLKVLTFKPLSITCKGQGTRRRCRMDKFGFPCSKPRQNYDIGWQTGDIAMTVKDGVKYVGKVVVQSEKRLEVRIGKLRVGNTLDKFVKLHSQEGYQYAYIGSI</sequence>
<protein>
    <submittedName>
        <fullName evidence="2">HNH endonuclease</fullName>
    </submittedName>
</protein>
<dbReference type="NCBIfam" id="NF040563">
    <property type="entry name" value="guided_IscB"/>
    <property type="match status" value="1"/>
</dbReference>
<evidence type="ECO:0000313" key="2">
    <source>
        <dbReference type="EMBL" id="GET41094.1"/>
    </source>
</evidence>
<reference evidence="2" key="1">
    <citation type="submission" date="2019-10" db="EMBL/GenBank/DDBJ databases">
        <title>Draft genome sequece of Microseira wollei NIES-4236.</title>
        <authorList>
            <person name="Yamaguchi H."/>
            <person name="Suzuki S."/>
            <person name="Kawachi M."/>
        </authorList>
    </citation>
    <scope>NUCLEOTIDE SEQUENCE</scope>
    <source>
        <strain evidence="2">NIES-4236</strain>
    </source>
</reference>
<dbReference type="InterPro" id="IPR029471">
    <property type="entry name" value="HNH_5"/>
</dbReference>
<keyword evidence="2" id="KW-0540">Nuclease</keyword>
<accession>A0AAV3WKH0</accession>
<dbReference type="Pfam" id="PF14239">
    <property type="entry name" value="RRXRR"/>
    <property type="match status" value="1"/>
</dbReference>
<dbReference type="PANTHER" id="PTHR33877">
    <property type="entry name" value="SLL1193 PROTEIN"/>
    <property type="match status" value="1"/>
</dbReference>
<dbReference type="Proteomes" id="UP001050975">
    <property type="component" value="Unassembled WGS sequence"/>
</dbReference>
<dbReference type="InterPro" id="IPR025938">
    <property type="entry name" value="RRXRR_dom"/>
</dbReference>
<dbReference type="PANTHER" id="PTHR33877:SF2">
    <property type="entry name" value="OS07G0170200 PROTEIN"/>
    <property type="match status" value="1"/>
</dbReference>
<dbReference type="SMART" id="SM00507">
    <property type="entry name" value="HNHc"/>
    <property type="match status" value="1"/>
</dbReference>
<name>A0AAV3WKH0_9CYAN</name>
<dbReference type="EMBL" id="BLAY01000109">
    <property type="protein sequence ID" value="GET41094.1"/>
    <property type="molecule type" value="Genomic_DNA"/>
</dbReference>
<keyword evidence="2" id="KW-0378">Hydrolase</keyword>
<dbReference type="CDD" id="cd00085">
    <property type="entry name" value="HNHc"/>
    <property type="match status" value="1"/>
</dbReference>
<evidence type="ECO:0000259" key="1">
    <source>
        <dbReference type="SMART" id="SM00507"/>
    </source>
</evidence>
<feature type="domain" description="HNH nuclease" evidence="1">
    <location>
        <begin position="44"/>
        <end position="95"/>
    </location>
</feature>
<dbReference type="Gene3D" id="1.10.30.50">
    <property type="match status" value="1"/>
</dbReference>
<dbReference type="Pfam" id="PF14279">
    <property type="entry name" value="HNH_5"/>
    <property type="match status" value="1"/>
</dbReference>
<organism evidence="2 3">
    <name type="scientific">Microseira wollei NIES-4236</name>
    <dbReference type="NCBI Taxonomy" id="2530354"/>
    <lineage>
        <taxon>Bacteria</taxon>
        <taxon>Bacillati</taxon>
        <taxon>Cyanobacteriota</taxon>
        <taxon>Cyanophyceae</taxon>
        <taxon>Oscillatoriophycideae</taxon>
        <taxon>Aerosakkonematales</taxon>
        <taxon>Aerosakkonemataceae</taxon>
        <taxon>Microseira</taxon>
    </lineage>
</organism>
<dbReference type="InterPro" id="IPR047693">
    <property type="entry name" value="RNA-guided_IscB-like"/>
</dbReference>
<dbReference type="AlphaFoldDB" id="A0AAV3WKH0"/>
<proteinExistence type="predicted"/>
<keyword evidence="3" id="KW-1185">Reference proteome</keyword>